<feature type="region of interest" description="Disordered" evidence="2">
    <location>
        <begin position="584"/>
        <end position="642"/>
    </location>
</feature>
<feature type="compositionally biased region" description="Acidic residues" evidence="2">
    <location>
        <begin position="599"/>
        <end position="624"/>
    </location>
</feature>
<evidence type="ECO:0000256" key="2">
    <source>
        <dbReference type="SAM" id="MobiDB-lite"/>
    </source>
</evidence>
<comment type="caution">
    <text evidence="4">The sequence shown here is derived from an EMBL/GenBank/DDBJ whole genome shotgun (WGS) entry which is preliminary data.</text>
</comment>
<dbReference type="RefSeq" id="WP_069155905.1">
    <property type="nucleotide sequence ID" value="NZ_DBFYTC010000271.1"/>
</dbReference>
<keyword evidence="3" id="KW-0472">Membrane</keyword>
<dbReference type="Proteomes" id="UP000095003">
    <property type="component" value="Unassembled WGS sequence"/>
</dbReference>
<feature type="coiled-coil region" evidence="1">
    <location>
        <begin position="99"/>
        <end position="162"/>
    </location>
</feature>
<dbReference type="GeneID" id="93299441"/>
<evidence type="ECO:0000313" key="5">
    <source>
        <dbReference type="Proteomes" id="UP000095003"/>
    </source>
</evidence>
<proteinExistence type="predicted"/>
<keyword evidence="3" id="KW-0812">Transmembrane</keyword>
<gene>
    <name evidence="4" type="ORF">BEH84_00931</name>
</gene>
<evidence type="ECO:0000313" key="4">
    <source>
        <dbReference type="EMBL" id="ODM13216.1"/>
    </source>
</evidence>
<evidence type="ECO:0000256" key="3">
    <source>
        <dbReference type="SAM" id="Phobius"/>
    </source>
</evidence>
<sequence length="642" mass="72150">MKKTVQTVLLKKKKKFILMLTFAAILFLGFLCISAIYRDRGCKTETADMTTFLAESRLDSELSHLINEDEEQINGSISTTENLLFDQMNKDLTSITAYLEDLKETVERNRDKILDLTINQKKSDEELTQGRDTLEQNLSDEVKKLMEQLDQVNNDITGTQKEIMDVLKDINNTDLSRMETILEKFTGINNNLTEINVSVDKTHEELTKLIVSVKTGGEEKHKELLSVLEKLNASFSEENTSNFDTLLISLQTQTDTLKAQFENINHNLSSGFRQIEDNVTIVNQEVSDTKTEVLEGLKKVDANVGQNYNAVTLAIAGSKAEVMQKLESMAGDNIEYFASVKQEISGGREAITERIDSMESKMDIRLNNLDNSLQSVFQSVSDGKKLLATALLTKNVTVADDAAFAELQQAILAVPQKIVIGAEQVPGEIEYTYHYHTGDAINGEGCFTTRLYHQHSANCYTKATCQPYCLGLTHTSRNDNWDVHENSRFMHPDCGMGIIYRSPKHFVGDPCNCDKMSSHTYDKLSCGKTNATPEGWAAGCGFVDGQIIEVHIVYNADTAEIGSPNAILQSQKEYIPHIYDDYTEVSRQPSEEKSKETEQESIEDPIETEQMESMETSEEKEQELESLVQEQENFTDNPAETE</sequence>
<dbReference type="AlphaFoldDB" id="A0A1E3AYF2"/>
<accession>A0A1E3AYF2</accession>
<reference evidence="4 5" key="1">
    <citation type="submission" date="2016-07" db="EMBL/GenBank/DDBJ databases">
        <title>Characterization of isolates of Eisenbergiella tayi derived from blood cultures, using whole genome sequencing.</title>
        <authorList>
            <person name="Burdz T."/>
            <person name="Wiebe D."/>
            <person name="Huynh C."/>
            <person name="Bernard K."/>
        </authorList>
    </citation>
    <scope>NUCLEOTIDE SEQUENCE [LARGE SCALE GENOMIC DNA]</scope>
    <source>
        <strain evidence="4 5">NML 120489</strain>
    </source>
</reference>
<name>A0A1E3AYF2_9FIRM</name>
<evidence type="ECO:0000256" key="1">
    <source>
        <dbReference type="SAM" id="Coils"/>
    </source>
</evidence>
<organism evidence="4 5">
    <name type="scientific">Eisenbergiella tayi</name>
    <dbReference type="NCBI Taxonomy" id="1432052"/>
    <lineage>
        <taxon>Bacteria</taxon>
        <taxon>Bacillati</taxon>
        <taxon>Bacillota</taxon>
        <taxon>Clostridia</taxon>
        <taxon>Lachnospirales</taxon>
        <taxon>Lachnospiraceae</taxon>
        <taxon>Eisenbergiella</taxon>
    </lineage>
</organism>
<keyword evidence="3" id="KW-1133">Transmembrane helix</keyword>
<dbReference type="EMBL" id="MCGI01000001">
    <property type="protein sequence ID" value="ODM13216.1"/>
    <property type="molecule type" value="Genomic_DNA"/>
</dbReference>
<feature type="compositionally biased region" description="Basic and acidic residues" evidence="2">
    <location>
        <begin position="589"/>
        <end position="598"/>
    </location>
</feature>
<protein>
    <submittedName>
        <fullName evidence="4">Uncharacterized protein</fullName>
    </submittedName>
</protein>
<keyword evidence="1" id="KW-0175">Coiled coil</keyword>
<feature type="transmembrane region" description="Helical" evidence="3">
    <location>
        <begin position="16"/>
        <end position="37"/>
    </location>
</feature>